<dbReference type="InterPro" id="IPR018958">
    <property type="entry name" value="Knr4/Smi1-like_dom"/>
</dbReference>
<dbReference type="Gene3D" id="3.40.1580.10">
    <property type="entry name" value="SMI1/KNR4-like"/>
    <property type="match status" value="1"/>
</dbReference>
<organism evidence="2 3">
    <name type="scientific">Chitinophaga rhizophila</name>
    <dbReference type="NCBI Taxonomy" id="2866212"/>
    <lineage>
        <taxon>Bacteria</taxon>
        <taxon>Pseudomonadati</taxon>
        <taxon>Bacteroidota</taxon>
        <taxon>Chitinophagia</taxon>
        <taxon>Chitinophagales</taxon>
        <taxon>Chitinophagaceae</taxon>
        <taxon>Chitinophaga</taxon>
    </lineage>
</organism>
<accession>A0ABS7GAM5</accession>
<evidence type="ECO:0000259" key="1">
    <source>
        <dbReference type="Pfam" id="PF09346"/>
    </source>
</evidence>
<name>A0ABS7GAM5_9BACT</name>
<evidence type="ECO:0000313" key="2">
    <source>
        <dbReference type="EMBL" id="MBW8684708.1"/>
    </source>
</evidence>
<proteinExistence type="predicted"/>
<dbReference type="Pfam" id="PF09346">
    <property type="entry name" value="SMI1_KNR4"/>
    <property type="match status" value="1"/>
</dbReference>
<dbReference type="RefSeq" id="WP_220249923.1">
    <property type="nucleotide sequence ID" value="NZ_JAICCF010000002.1"/>
</dbReference>
<sequence length="155" mass="18603">MGSDILTNNLAMLTEYWKNQNIDIVQNFDYEIDAFQKDAKVELPDDFRIYYLTMNGMSSHFPNWMDKNGFLFYPLEEVEPFNKIFKKRWGNRDKKNILIFAEYMHKSWWYGIRIDNVKNAYEIGIISDEDQFKPISNSLSDFIQFYLQDASILYV</sequence>
<gene>
    <name evidence="2" type="ORF">K1Y79_10240</name>
</gene>
<feature type="domain" description="Knr4/Smi1-like" evidence="1">
    <location>
        <begin position="31"/>
        <end position="143"/>
    </location>
</feature>
<evidence type="ECO:0000313" key="3">
    <source>
        <dbReference type="Proteomes" id="UP000812961"/>
    </source>
</evidence>
<dbReference type="SUPFAM" id="SSF160631">
    <property type="entry name" value="SMI1/KNR4-like"/>
    <property type="match status" value="1"/>
</dbReference>
<comment type="caution">
    <text evidence="2">The sequence shown here is derived from an EMBL/GenBank/DDBJ whole genome shotgun (WGS) entry which is preliminary data.</text>
</comment>
<dbReference type="InterPro" id="IPR037883">
    <property type="entry name" value="Knr4/Smi1-like_sf"/>
</dbReference>
<reference evidence="2 3" key="1">
    <citation type="submission" date="2021-08" db="EMBL/GenBank/DDBJ databases">
        <title>The genome sequence of Chitinophaga sp. B61.</title>
        <authorList>
            <person name="Zhang X."/>
        </authorList>
    </citation>
    <scope>NUCLEOTIDE SEQUENCE [LARGE SCALE GENOMIC DNA]</scope>
    <source>
        <strain evidence="2 3">B61</strain>
    </source>
</reference>
<dbReference type="EMBL" id="JAICCF010000002">
    <property type="protein sequence ID" value="MBW8684708.1"/>
    <property type="molecule type" value="Genomic_DNA"/>
</dbReference>
<protein>
    <submittedName>
        <fullName evidence="2">SMI1/KNR4 family protein</fullName>
    </submittedName>
</protein>
<keyword evidence="3" id="KW-1185">Reference proteome</keyword>
<dbReference type="Proteomes" id="UP000812961">
    <property type="component" value="Unassembled WGS sequence"/>
</dbReference>